<organism evidence="2 3">
    <name type="scientific">Prorocentrum cordatum</name>
    <dbReference type="NCBI Taxonomy" id="2364126"/>
    <lineage>
        <taxon>Eukaryota</taxon>
        <taxon>Sar</taxon>
        <taxon>Alveolata</taxon>
        <taxon>Dinophyceae</taxon>
        <taxon>Prorocentrales</taxon>
        <taxon>Prorocentraceae</taxon>
        <taxon>Prorocentrum</taxon>
    </lineage>
</organism>
<name>A0ABN9W7B8_9DINO</name>
<keyword evidence="3" id="KW-1185">Reference proteome</keyword>
<accession>A0ABN9W7B8</accession>
<evidence type="ECO:0000256" key="1">
    <source>
        <dbReference type="SAM" id="MobiDB-lite"/>
    </source>
</evidence>
<comment type="caution">
    <text evidence="2">The sequence shown here is derived from an EMBL/GenBank/DDBJ whole genome shotgun (WGS) entry which is preliminary data.</text>
</comment>
<gene>
    <name evidence="2" type="ORF">PCOR1329_LOCUS64707</name>
</gene>
<evidence type="ECO:0000313" key="2">
    <source>
        <dbReference type="EMBL" id="CAK0882064.1"/>
    </source>
</evidence>
<dbReference type="Proteomes" id="UP001189429">
    <property type="component" value="Unassembled WGS sequence"/>
</dbReference>
<feature type="compositionally biased region" description="Low complexity" evidence="1">
    <location>
        <begin position="29"/>
        <end position="40"/>
    </location>
</feature>
<evidence type="ECO:0000313" key="3">
    <source>
        <dbReference type="Proteomes" id="UP001189429"/>
    </source>
</evidence>
<feature type="non-terminal residue" evidence="2">
    <location>
        <position position="312"/>
    </location>
</feature>
<proteinExistence type="predicted"/>
<feature type="region of interest" description="Disordered" evidence="1">
    <location>
        <begin position="1"/>
        <end position="50"/>
    </location>
</feature>
<feature type="compositionally biased region" description="Low complexity" evidence="1">
    <location>
        <begin position="147"/>
        <end position="157"/>
    </location>
</feature>
<protein>
    <submittedName>
        <fullName evidence="2">Uncharacterized protein</fullName>
    </submittedName>
</protein>
<reference evidence="2" key="1">
    <citation type="submission" date="2023-10" db="EMBL/GenBank/DDBJ databases">
        <authorList>
            <person name="Chen Y."/>
            <person name="Shah S."/>
            <person name="Dougan E. K."/>
            <person name="Thang M."/>
            <person name="Chan C."/>
        </authorList>
    </citation>
    <scope>NUCLEOTIDE SEQUENCE [LARGE SCALE GENOMIC DNA]</scope>
</reference>
<sequence>MATPAGVGGGTASQAAPPPPPAAMHVARPSSPSAPSGVPPWLQDPEPAADAAAGLSALPMSFKSETSLMVAAAGLQEPCALTPSSAASCARAPPLVPEAEACGAPAEAARPRASTKELPCRKDVMDSMAASQATKDPLRFSSEPSRRTTSASSKSTTLPLLQTPKQIRDCAVRQAVSDGLGELRELLEVIRSEQEVLTARVEEALGLGRGADQAPQPDGPRCRLPGLPKPAVQRASTEPQPFSLALVPEWRRGAEPQRGPRNGKGKDVAGGDRVMSFENLDDMYIDFLMKEGCENSACVSSWQGAPSLGAGA</sequence>
<feature type="region of interest" description="Disordered" evidence="1">
    <location>
        <begin position="125"/>
        <end position="162"/>
    </location>
</feature>
<feature type="region of interest" description="Disordered" evidence="1">
    <location>
        <begin position="208"/>
        <end position="272"/>
    </location>
</feature>
<dbReference type="EMBL" id="CAUYUJ010018264">
    <property type="protein sequence ID" value="CAK0882064.1"/>
    <property type="molecule type" value="Genomic_DNA"/>
</dbReference>
<feature type="compositionally biased region" description="Gly residues" evidence="1">
    <location>
        <begin position="1"/>
        <end position="11"/>
    </location>
</feature>